<gene>
    <name evidence="1" type="ORF">AWC38_SpisGene7552</name>
</gene>
<evidence type="ECO:0000313" key="2">
    <source>
        <dbReference type="Proteomes" id="UP000225706"/>
    </source>
</evidence>
<dbReference type="OrthoDB" id="167315at2759"/>
<reference evidence="2" key="1">
    <citation type="journal article" date="2017" name="bioRxiv">
        <title>Comparative analysis of the genomes of Stylophora pistillata and Acropora digitifera provides evidence for extensive differences between species of corals.</title>
        <authorList>
            <person name="Voolstra C.R."/>
            <person name="Li Y."/>
            <person name="Liew Y.J."/>
            <person name="Baumgarten S."/>
            <person name="Zoccola D."/>
            <person name="Flot J.-F."/>
            <person name="Tambutte S."/>
            <person name="Allemand D."/>
            <person name="Aranda M."/>
        </authorList>
    </citation>
    <scope>NUCLEOTIDE SEQUENCE [LARGE SCALE GENOMIC DNA]</scope>
</reference>
<proteinExistence type="predicted"/>
<dbReference type="AlphaFoldDB" id="A0A2B4SED4"/>
<accession>A0A2B4SED4</accession>
<comment type="caution">
    <text evidence="1">The sequence shown here is derived from an EMBL/GenBank/DDBJ whole genome shotgun (WGS) entry which is preliminary data.</text>
</comment>
<sequence>MSENTYEGIKLAMLMLTLGKPCKERMMNVLVQEQAPSKLRISDFDKEECISTIQLTERFMELQLGDVFKEYIKPLL</sequence>
<dbReference type="EMBL" id="LSMT01000096">
    <property type="protein sequence ID" value="PFX27736.1"/>
    <property type="molecule type" value="Genomic_DNA"/>
</dbReference>
<protein>
    <submittedName>
        <fullName evidence="1">Uncharacterized protein</fullName>
    </submittedName>
</protein>
<organism evidence="1 2">
    <name type="scientific">Stylophora pistillata</name>
    <name type="common">Smooth cauliflower coral</name>
    <dbReference type="NCBI Taxonomy" id="50429"/>
    <lineage>
        <taxon>Eukaryota</taxon>
        <taxon>Metazoa</taxon>
        <taxon>Cnidaria</taxon>
        <taxon>Anthozoa</taxon>
        <taxon>Hexacorallia</taxon>
        <taxon>Scleractinia</taxon>
        <taxon>Astrocoeniina</taxon>
        <taxon>Pocilloporidae</taxon>
        <taxon>Stylophora</taxon>
    </lineage>
</organism>
<evidence type="ECO:0000313" key="1">
    <source>
        <dbReference type="EMBL" id="PFX27736.1"/>
    </source>
</evidence>
<dbReference type="STRING" id="50429.A0A2B4SED4"/>
<keyword evidence="2" id="KW-1185">Reference proteome</keyword>
<dbReference type="Proteomes" id="UP000225706">
    <property type="component" value="Unassembled WGS sequence"/>
</dbReference>
<name>A0A2B4SED4_STYPI</name>